<proteinExistence type="predicted"/>
<dbReference type="AlphaFoldDB" id="A0A8B5YJ71"/>
<sequence length="43" mass="4764">MVLDERSAIMKADKGRGHTLPFPFSISAPLSRPGISVFRLVKH</sequence>
<evidence type="ECO:0000313" key="2">
    <source>
        <dbReference type="Proteomes" id="UP000435910"/>
    </source>
</evidence>
<evidence type="ECO:0000313" key="1">
    <source>
        <dbReference type="EMBL" id="TWL33264.1"/>
    </source>
</evidence>
<accession>A0A8B5YJ71</accession>
<protein>
    <submittedName>
        <fullName evidence="1">Uncharacterized protein</fullName>
    </submittedName>
</protein>
<reference evidence="1 2" key="1">
    <citation type="submission" date="2019-06" db="EMBL/GenBank/DDBJ databases">
        <title>Genome sequence analysis of &gt;100 Bacillus licheniformis strains suggests intrinsic resistance to this species.</title>
        <authorList>
            <person name="Wels M."/>
            <person name="Siezen R.J."/>
            <person name="Johansen E."/>
            <person name="Stuer-Lauridsen B."/>
            <person name="Bjerre K."/>
            <person name="Nielsen B.K.K."/>
        </authorList>
    </citation>
    <scope>NUCLEOTIDE SEQUENCE [LARGE SCALE GENOMIC DNA]</scope>
    <source>
        <strain evidence="1 2">BAC-16736</strain>
    </source>
</reference>
<gene>
    <name evidence="1" type="ORF">CHCC16736_4076</name>
</gene>
<name>A0A8B5YJ71_BACLI</name>
<dbReference type="Proteomes" id="UP000435910">
    <property type="component" value="Unassembled WGS sequence"/>
</dbReference>
<dbReference type="EMBL" id="NILC01000004">
    <property type="protein sequence ID" value="TWL33264.1"/>
    <property type="molecule type" value="Genomic_DNA"/>
</dbReference>
<organism evidence="1 2">
    <name type="scientific">Bacillus licheniformis</name>
    <dbReference type="NCBI Taxonomy" id="1402"/>
    <lineage>
        <taxon>Bacteria</taxon>
        <taxon>Bacillati</taxon>
        <taxon>Bacillota</taxon>
        <taxon>Bacilli</taxon>
        <taxon>Bacillales</taxon>
        <taxon>Bacillaceae</taxon>
        <taxon>Bacillus</taxon>
    </lineage>
</organism>
<comment type="caution">
    <text evidence="1">The sequence shown here is derived from an EMBL/GenBank/DDBJ whole genome shotgun (WGS) entry which is preliminary data.</text>
</comment>